<name>A0A0A2KEM5_PENEN</name>
<feature type="compositionally biased region" description="Low complexity" evidence="1">
    <location>
        <begin position="79"/>
        <end position="93"/>
    </location>
</feature>
<reference evidence="2 3" key="1">
    <citation type="journal article" date="2015" name="Mol. Plant Microbe Interact.">
        <title>Genome, transcriptome, and functional analyses of Penicillium expansum provide new insights into secondary metabolism and pathogenicity.</title>
        <authorList>
            <person name="Ballester A.R."/>
            <person name="Marcet-Houben M."/>
            <person name="Levin E."/>
            <person name="Sela N."/>
            <person name="Selma-Lazaro C."/>
            <person name="Carmona L."/>
            <person name="Wisniewski M."/>
            <person name="Droby S."/>
            <person name="Gonzalez-Candelas L."/>
            <person name="Gabaldon T."/>
        </authorList>
    </citation>
    <scope>NUCLEOTIDE SEQUENCE [LARGE SCALE GENOMIC DNA]</scope>
    <source>
        <strain evidence="2 3">MD-8</strain>
    </source>
</reference>
<gene>
    <name evidence="2" type="ORF">PEX2_003680</name>
</gene>
<sequence length="112" mass="11982">MVGGSIHDRLVRAARAEAQALPVNLRGRLPPPTAPVQARKRVRSKHPEFHTGRNPTGAEPHVSLAVEETENMPPPVPNPRSSSSSASSFGPTSANNKSNSYFVVHGFVVVLL</sequence>
<dbReference type="AlphaFoldDB" id="A0A0A2KEM5"/>
<dbReference type="VEuPathDB" id="FungiDB:PEXP_026420"/>
<organism evidence="2 3">
    <name type="scientific">Penicillium expansum</name>
    <name type="common">Blue mold rot fungus</name>
    <dbReference type="NCBI Taxonomy" id="27334"/>
    <lineage>
        <taxon>Eukaryota</taxon>
        <taxon>Fungi</taxon>
        <taxon>Dikarya</taxon>
        <taxon>Ascomycota</taxon>
        <taxon>Pezizomycotina</taxon>
        <taxon>Eurotiomycetes</taxon>
        <taxon>Eurotiomycetidae</taxon>
        <taxon>Eurotiales</taxon>
        <taxon>Aspergillaceae</taxon>
        <taxon>Penicillium</taxon>
    </lineage>
</organism>
<evidence type="ECO:0000256" key="1">
    <source>
        <dbReference type="SAM" id="MobiDB-lite"/>
    </source>
</evidence>
<dbReference type="Proteomes" id="UP000030143">
    <property type="component" value="Unassembled WGS sequence"/>
</dbReference>
<feature type="region of interest" description="Disordered" evidence="1">
    <location>
        <begin position="24"/>
        <end position="98"/>
    </location>
</feature>
<dbReference type="HOGENOM" id="CLU_2146723_0_0_1"/>
<comment type="caution">
    <text evidence="2">The sequence shown here is derived from an EMBL/GenBank/DDBJ whole genome shotgun (WGS) entry which is preliminary data.</text>
</comment>
<dbReference type="EMBL" id="JQFZ01000155">
    <property type="protein sequence ID" value="KGO57014.1"/>
    <property type="molecule type" value="Genomic_DNA"/>
</dbReference>
<evidence type="ECO:0000313" key="2">
    <source>
        <dbReference type="EMBL" id="KGO57014.1"/>
    </source>
</evidence>
<dbReference type="GeneID" id="27673065"/>
<accession>A0A0A2KEM5</accession>
<dbReference type="RefSeq" id="XP_016598702.1">
    <property type="nucleotide sequence ID" value="XM_016737646.1"/>
</dbReference>
<protein>
    <submittedName>
        <fullName evidence="2">Uncharacterized protein</fullName>
    </submittedName>
</protein>
<evidence type="ECO:0000313" key="3">
    <source>
        <dbReference type="Proteomes" id="UP000030143"/>
    </source>
</evidence>
<proteinExistence type="predicted"/>
<keyword evidence="3" id="KW-1185">Reference proteome</keyword>